<protein>
    <submittedName>
        <fullName evidence="1">Uncharacterized protein</fullName>
    </submittedName>
</protein>
<dbReference type="EMBL" id="JAMZED010000021">
    <property type="protein sequence ID" value="MCR6505014.1"/>
    <property type="molecule type" value="Genomic_DNA"/>
</dbReference>
<reference evidence="1" key="2">
    <citation type="submission" date="2022-04" db="EMBL/GenBank/DDBJ databases">
        <authorList>
            <person name="Fokt H."/>
            <person name="Baines J."/>
        </authorList>
    </citation>
    <scope>NUCLEOTIDE SEQUENCE</scope>
    <source>
        <strain evidence="1">KH365_2</strain>
    </source>
</reference>
<organism evidence="1 2">
    <name type="scientific">Bacteroides muris</name>
    <name type="common">ex Fokt et al. 2023</name>
    <dbReference type="NCBI Taxonomy" id="2937417"/>
    <lineage>
        <taxon>Bacteria</taxon>
        <taxon>Pseudomonadati</taxon>
        <taxon>Bacteroidota</taxon>
        <taxon>Bacteroidia</taxon>
        <taxon>Bacteroidales</taxon>
        <taxon>Bacteroidaceae</taxon>
        <taxon>Bacteroides</taxon>
    </lineage>
</organism>
<gene>
    <name evidence="1" type="ORF">M1B79_10105</name>
</gene>
<accession>A0A9X2NTJ7</accession>
<reference evidence="1" key="1">
    <citation type="journal article" date="2022" name="Arch. Microbiol.">
        <title>Bacteroides muris sp. nov. isolated from the cecum of wild-derived house mice.</title>
        <authorList>
            <person name="Fokt H."/>
            <person name="Unni R."/>
            <person name="Repnik U."/>
            <person name="Schmitz R.A."/>
            <person name="Bramkamp M."/>
            <person name="Baines J.F."/>
            <person name="Unterweger D."/>
        </authorList>
    </citation>
    <scope>NUCLEOTIDE SEQUENCE</scope>
    <source>
        <strain evidence="1">KH365_2</strain>
    </source>
</reference>
<evidence type="ECO:0000313" key="1">
    <source>
        <dbReference type="EMBL" id="MCR6505014.1"/>
    </source>
</evidence>
<sequence length="57" mass="6371">MPGCLNQYGDEEFIVCIAAFAFDGFLCEEAARYLLVPYRCLQVSGYDRSSVSPDSPR</sequence>
<evidence type="ECO:0000313" key="2">
    <source>
        <dbReference type="Proteomes" id="UP001143192"/>
    </source>
</evidence>
<keyword evidence="2" id="KW-1185">Reference proteome</keyword>
<dbReference type="AlphaFoldDB" id="A0A9X2NTJ7"/>
<proteinExistence type="predicted"/>
<comment type="caution">
    <text evidence="1">The sequence shown here is derived from an EMBL/GenBank/DDBJ whole genome shotgun (WGS) entry which is preliminary data.</text>
</comment>
<dbReference type="Proteomes" id="UP001143192">
    <property type="component" value="Unassembled WGS sequence"/>
</dbReference>
<dbReference type="RefSeq" id="WP_257931641.1">
    <property type="nucleotide sequence ID" value="NZ_JAMZED010000021.1"/>
</dbReference>
<name>A0A9X2NTJ7_9BACE</name>